<feature type="binding site" evidence="9">
    <location>
        <position position="82"/>
    </location>
    <ligand>
        <name>[4Fe-4S] cluster</name>
        <dbReference type="ChEBI" id="CHEBI:49883"/>
    </ligand>
</feature>
<dbReference type="SUPFAM" id="SSF53335">
    <property type="entry name" value="S-adenosyl-L-methionine-dependent methyltransferases"/>
    <property type="match status" value="1"/>
</dbReference>
<evidence type="ECO:0000256" key="3">
    <source>
        <dbReference type="ARBA" id="ARBA00022603"/>
    </source>
</evidence>
<organism evidence="13 14">
    <name type="scientific">Thalassotalea eurytherma</name>
    <dbReference type="NCBI Taxonomy" id="1144278"/>
    <lineage>
        <taxon>Bacteria</taxon>
        <taxon>Pseudomonadati</taxon>
        <taxon>Pseudomonadota</taxon>
        <taxon>Gammaproteobacteria</taxon>
        <taxon>Alteromonadales</taxon>
        <taxon>Colwelliaceae</taxon>
        <taxon>Thalassotalea</taxon>
    </lineage>
</organism>
<keyword evidence="1 9" id="KW-0004">4Fe-4S</keyword>
<evidence type="ECO:0000256" key="2">
    <source>
        <dbReference type="ARBA" id="ARBA00022552"/>
    </source>
</evidence>
<keyword evidence="14" id="KW-1185">Reference proteome</keyword>
<dbReference type="InterPro" id="IPR012340">
    <property type="entry name" value="NA-bd_OB-fold"/>
</dbReference>
<evidence type="ECO:0000256" key="5">
    <source>
        <dbReference type="ARBA" id="ARBA00022691"/>
    </source>
</evidence>
<keyword evidence="3 9" id="KW-0489">Methyltransferase</keyword>
<dbReference type="EMBL" id="BSSU01000004">
    <property type="protein sequence ID" value="GLX81406.1"/>
    <property type="molecule type" value="Genomic_DNA"/>
</dbReference>
<gene>
    <name evidence="9 13" type="primary">rlmD</name>
    <name evidence="13" type="ORF">theurythT_08580</name>
</gene>
<dbReference type="PANTHER" id="PTHR11061">
    <property type="entry name" value="RNA M5U METHYLTRANSFERASE"/>
    <property type="match status" value="1"/>
</dbReference>
<keyword evidence="8 9" id="KW-0411">Iron-sulfur</keyword>
<feature type="binding site" evidence="9 10">
    <location>
        <position position="281"/>
    </location>
    <ligand>
        <name>S-adenosyl-L-methionine</name>
        <dbReference type="ChEBI" id="CHEBI:59789"/>
    </ligand>
</feature>
<keyword evidence="5 9" id="KW-0949">S-adenosyl-L-methionine</keyword>
<dbReference type="PANTHER" id="PTHR11061:SF49">
    <property type="entry name" value="23S RRNA (URACIL(1939)-C(5))-METHYLTRANSFERASE RLMD"/>
    <property type="match status" value="1"/>
</dbReference>
<feature type="binding site" evidence="9 10">
    <location>
        <position position="379"/>
    </location>
    <ligand>
        <name>S-adenosyl-L-methionine</name>
        <dbReference type="ChEBI" id="CHEBI:59789"/>
    </ligand>
</feature>
<feature type="binding site" evidence="9">
    <location>
        <position position="88"/>
    </location>
    <ligand>
        <name>[4Fe-4S] cluster</name>
        <dbReference type="ChEBI" id="CHEBI:49883"/>
    </ligand>
</feature>
<comment type="caution">
    <text evidence="9">Lacks conserved residue(s) required for the propagation of feature annotation.</text>
</comment>
<dbReference type="Pfam" id="PF01938">
    <property type="entry name" value="TRAM"/>
    <property type="match status" value="1"/>
</dbReference>
<evidence type="ECO:0000313" key="13">
    <source>
        <dbReference type="EMBL" id="GLX81406.1"/>
    </source>
</evidence>
<dbReference type="Gene3D" id="2.40.50.1070">
    <property type="match status" value="1"/>
</dbReference>
<evidence type="ECO:0000256" key="6">
    <source>
        <dbReference type="ARBA" id="ARBA00022723"/>
    </source>
</evidence>
<dbReference type="Pfam" id="PF05958">
    <property type="entry name" value="tRNA_U5-meth_tr"/>
    <property type="match status" value="1"/>
</dbReference>
<dbReference type="Gene3D" id="3.40.50.150">
    <property type="entry name" value="Vaccinia Virus protein VP39"/>
    <property type="match status" value="1"/>
</dbReference>
<dbReference type="SUPFAM" id="SSF50249">
    <property type="entry name" value="Nucleic acid-binding proteins"/>
    <property type="match status" value="1"/>
</dbReference>
<keyword evidence="6 9" id="KW-0479">Metal-binding</keyword>
<dbReference type="InterPro" id="IPR010280">
    <property type="entry name" value="U5_MeTrfase_fam"/>
</dbReference>
<keyword evidence="4 9" id="KW-0808">Transferase</keyword>
<dbReference type="Gene3D" id="2.40.50.140">
    <property type="entry name" value="Nucleic acid-binding proteins"/>
    <property type="match status" value="1"/>
</dbReference>
<feature type="active site" evidence="11">
    <location>
        <position position="405"/>
    </location>
</feature>
<evidence type="ECO:0000256" key="11">
    <source>
        <dbReference type="PROSITE-ProRule" id="PRU10015"/>
    </source>
</evidence>
<evidence type="ECO:0000256" key="8">
    <source>
        <dbReference type="ARBA" id="ARBA00023014"/>
    </source>
</evidence>
<comment type="function">
    <text evidence="9">Catalyzes the formation of 5-methyl-uridine at position 1939 (m5U1939) in 23S rRNA.</text>
</comment>
<feature type="active site" description="Nucleophile" evidence="9 10">
    <location>
        <position position="405"/>
    </location>
</feature>
<feature type="binding site" evidence="9">
    <location>
        <position position="168"/>
    </location>
    <ligand>
        <name>[4Fe-4S] cluster</name>
        <dbReference type="ChEBI" id="CHEBI:49883"/>
    </ligand>
</feature>
<dbReference type="PROSITE" id="PS01230">
    <property type="entry name" value="TRMA_1"/>
    <property type="match status" value="1"/>
</dbReference>
<evidence type="ECO:0000256" key="1">
    <source>
        <dbReference type="ARBA" id="ARBA00022485"/>
    </source>
</evidence>
<feature type="binding site" evidence="9 10">
    <location>
        <position position="331"/>
    </location>
    <ligand>
        <name>S-adenosyl-L-methionine</name>
        <dbReference type="ChEBI" id="CHEBI:59789"/>
    </ligand>
</feature>
<evidence type="ECO:0000256" key="9">
    <source>
        <dbReference type="HAMAP-Rule" id="MF_01010"/>
    </source>
</evidence>
<evidence type="ECO:0000256" key="7">
    <source>
        <dbReference type="ARBA" id="ARBA00023004"/>
    </source>
</evidence>
<dbReference type="HAMAP" id="MF_01010">
    <property type="entry name" value="23SrRNA_methyltr_RlmD"/>
    <property type="match status" value="1"/>
</dbReference>
<feature type="binding site" evidence="9">
    <location>
        <position position="91"/>
    </location>
    <ligand>
        <name>[4Fe-4S] cluster</name>
        <dbReference type="ChEBI" id="CHEBI:49883"/>
    </ligand>
</feature>
<feature type="domain" description="TRAM" evidence="12">
    <location>
        <begin position="11"/>
        <end position="69"/>
    </location>
</feature>
<evidence type="ECO:0000313" key="14">
    <source>
        <dbReference type="Proteomes" id="UP001157133"/>
    </source>
</evidence>
<dbReference type="PROSITE" id="PS50926">
    <property type="entry name" value="TRAM"/>
    <property type="match status" value="1"/>
</dbReference>
<protein>
    <recommendedName>
        <fullName evidence="9">23S rRNA (uracil(1939)-C(5))-methyltransferase RlmD</fullName>
        <ecNumber evidence="9">2.1.1.190</ecNumber>
    </recommendedName>
    <alternativeName>
        <fullName evidence="9">23S rRNA(m5U1939)-methyltransferase</fullName>
    </alternativeName>
</protein>
<name>A0ABQ6H3F9_9GAMM</name>
<feature type="binding site" evidence="9">
    <location>
        <position position="358"/>
    </location>
    <ligand>
        <name>S-adenosyl-L-methionine</name>
        <dbReference type="ChEBI" id="CHEBI:59789"/>
    </ligand>
</feature>
<dbReference type="InterPro" id="IPR029063">
    <property type="entry name" value="SAM-dependent_MTases_sf"/>
</dbReference>
<proteinExistence type="inferred from homology"/>
<dbReference type="RefSeq" id="WP_284206740.1">
    <property type="nucleotide sequence ID" value="NZ_BSSU01000004.1"/>
</dbReference>
<comment type="catalytic activity">
    <reaction evidence="9">
        <text>uridine(1939) in 23S rRNA + S-adenosyl-L-methionine = 5-methyluridine(1939) in 23S rRNA + S-adenosyl-L-homocysteine + H(+)</text>
        <dbReference type="Rhea" id="RHEA:42908"/>
        <dbReference type="Rhea" id="RHEA-COMP:10278"/>
        <dbReference type="Rhea" id="RHEA-COMP:10279"/>
        <dbReference type="ChEBI" id="CHEBI:15378"/>
        <dbReference type="ChEBI" id="CHEBI:57856"/>
        <dbReference type="ChEBI" id="CHEBI:59789"/>
        <dbReference type="ChEBI" id="CHEBI:65315"/>
        <dbReference type="ChEBI" id="CHEBI:74447"/>
        <dbReference type="EC" id="2.1.1.190"/>
    </reaction>
</comment>
<dbReference type="InterPro" id="IPR001566">
    <property type="entry name" value="23S_rRNA_MeTrfase_RlmD"/>
</dbReference>
<dbReference type="CDD" id="cd02440">
    <property type="entry name" value="AdoMet_MTases"/>
    <property type="match status" value="1"/>
</dbReference>
<dbReference type="NCBIfam" id="NF009639">
    <property type="entry name" value="PRK13168.1"/>
    <property type="match status" value="1"/>
</dbReference>
<dbReference type="NCBIfam" id="TIGR00479">
    <property type="entry name" value="rumA"/>
    <property type="match status" value="1"/>
</dbReference>
<dbReference type="InterPro" id="IPR030390">
    <property type="entry name" value="MeTrfase_TrmA_AS"/>
</dbReference>
<feature type="binding site" evidence="9">
    <location>
        <position position="315"/>
    </location>
    <ligand>
        <name>S-adenosyl-L-methionine</name>
        <dbReference type="ChEBI" id="CHEBI:59789"/>
    </ligand>
</feature>
<comment type="caution">
    <text evidence="13">The sequence shown here is derived from an EMBL/GenBank/DDBJ whole genome shotgun (WGS) entry which is preliminary data.</text>
</comment>
<evidence type="ECO:0000259" key="12">
    <source>
        <dbReference type="PROSITE" id="PS50926"/>
    </source>
</evidence>
<dbReference type="Proteomes" id="UP001157133">
    <property type="component" value="Unassembled WGS sequence"/>
</dbReference>
<dbReference type="EC" id="2.1.1.190" evidence="9"/>
<comment type="similarity">
    <text evidence="9">Belongs to the class I-like SAM-binding methyltransferase superfamily. RNA M5U methyltransferase family. RlmD subfamily.</text>
</comment>
<evidence type="ECO:0000256" key="10">
    <source>
        <dbReference type="PROSITE-ProRule" id="PRU01024"/>
    </source>
</evidence>
<keyword evidence="7 9" id="KW-0408">Iron</keyword>
<evidence type="ECO:0000256" key="4">
    <source>
        <dbReference type="ARBA" id="ARBA00022679"/>
    </source>
</evidence>
<dbReference type="InterPro" id="IPR002792">
    <property type="entry name" value="TRAM_dom"/>
</dbReference>
<dbReference type="PROSITE" id="PS51687">
    <property type="entry name" value="SAM_MT_RNA_M5U"/>
    <property type="match status" value="1"/>
</dbReference>
<sequence>MVQIFKPKTSNSLKGKLLTLDIERLDFNGRGVARYQKKPIFVDGALPNEQVVAKIIEQSSKFCQGKLIKVVTASKNRIDPHCKYFGRCGGCDLQHIDKHQHINIKQEKVSELFSRQKIDDLPWQTPVVKDVWQYRRKARIGVQYNRQGKAILGFREKGTNNVTQISQCQVLLKPLSDLLEPLTKTVNQLPAQSIGHIELIYTYRKHKPLITIVIRQLKKLNDKIKALWHEFVQARQVDGHIQVIFDKGADTELESLTPIISLGYQIDKNVDISFEANNFIQVNEQVNEAMIEQALIWLNLSNTDRVLDLYCGLGNFSLPIAKRVEQVVGIEGVDEMVKKAQANAQFNQLTNASFYQANLNTKWQSANWLSQKYTKILVDPARAGALEACQQLSQFNASDIVYVSCDPATLARDSVVLLSQGYRLAKIAIMEMFGQTKHVETMVLFQRIQS</sequence>
<accession>A0ABQ6H3F9</accession>
<keyword evidence="2 9" id="KW-0698">rRNA processing</keyword>
<feature type="binding site" evidence="10">
    <location>
        <position position="310"/>
    </location>
    <ligand>
        <name>S-adenosyl-L-methionine</name>
        <dbReference type="ChEBI" id="CHEBI:59789"/>
    </ligand>
</feature>
<reference evidence="13 14" key="1">
    <citation type="submission" date="2023-03" db="EMBL/GenBank/DDBJ databases">
        <title>Draft genome sequence of Thalassotalea eurytherma JCM 18482T.</title>
        <authorList>
            <person name="Sawabe T."/>
        </authorList>
    </citation>
    <scope>NUCLEOTIDE SEQUENCE [LARGE SCALE GENOMIC DNA]</scope>
    <source>
        <strain evidence="13 14">JCM 18482</strain>
    </source>
</reference>